<evidence type="ECO:0000256" key="4">
    <source>
        <dbReference type="ARBA" id="ARBA00022692"/>
    </source>
</evidence>
<dbReference type="OMA" id="MRNIAIP"/>
<evidence type="ECO:0000313" key="12">
    <source>
        <dbReference type="WBParaSite" id="nRc.2.0.1.t19168-RA"/>
    </source>
</evidence>
<dbReference type="Pfam" id="PF00001">
    <property type="entry name" value="7tm_1"/>
    <property type="match status" value="1"/>
</dbReference>
<evidence type="ECO:0000256" key="3">
    <source>
        <dbReference type="ARBA" id="ARBA00018873"/>
    </source>
</evidence>
<feature type="transmembrane region" description="Helical" evidence="9">
    <location>
        <begin position="205"/>
        <end position="229"/>
    </location>
</feature>
<evidence type="ECO:0000256" key="8">
    <source>
        <dbReference type="SAM" id="MobiDB-lite"/>
    </source>
</evidence>
<feature type="transmembrane region" description="Helical" evidence="9">
    <location>
        <begin position="173"/>
        <end position="199"/>
    </location>
</feature>
<proteinExistence type="predicted"/>
<dbReference type="PANTHER" id="PTHR46061:SF3">
    <property type="entry name" value="THYROTROPIN-RELEASING HORMONE RECEPTOR"/>
    <property type="match status" value="1"/>
</dbReference>
<dbReference type="InterPro" id="IPR017452">
    <property type="entry name" value="GPCR_Rhodpsn_7TM"/>
</dbReference>
<dbReference type="Gene3D" id="1.20.1070.10">
    <property type="entry name" value="Rhodopsin 7-helix transmembrane proteins"/>
    <property type="match status" value="1"/>
</dbReference>
<dbReference type="GO" id="GO:0004997">
    <property type="term" value="F:thyrotropin-releasing hormone receptor activity"/>
    <property type="evidence" value="ECO:0007669"/>
    <property type="project" value="InterPro"/>
</dbReference>
<keyword evidence="4 9" id="KW-0812">Transmembrane</keyword>
<organism evidence="11 12">
    <name type="scientific">Romanomermis culicivorax</name>
    <name type="common">Nematode worm</name>
    <dbReference type="NCBI Taxonomy" id="13658"/>
    <lineage>
        <taxon>Eukaryota</taxon>
        <taxon>Metazoa</taxon>
        <taxon>Ecdysozoa</taxon>
        <taxon>Nematoda</taxon>
        <taxon>Enoplea</taxon>
        <taxon>Dorylaimia</taxon>
        <taxon>Mermithida</taxon>
        <taxon>Mermithoidea</taxon>
        <taxon>Mermithidae</taxon>
        <taxon>Romanomermis</taxon>
    </lineage>
</organism>
<dbReference type="PRINTS" id="PR00237">
    <property type="entry name" value="GPCRRHODOPSN"/>
</dbReference>
<reference evidence="12" key="1">
    <citation type="submission" date="2022-11" db="UniProtKB">
        <authorList>
            <consortium name="WormBaseParasite"/>
        </authorList>
    </citation>
    <scope>IDENTIFICATION</scope>
</reference>
<protein>
    <recommendedName>
        <fullName evidence="3">Thyrotropin-releasing hormone receptor</fullName>
    </recommendedName>
    <alternativeName>
        <fullName evidence="7">Thyroliberin receptor</fullName>
    </alternativeName>
</protein>
<dbReference type="Proteomes" id="UP000887565">
    <property type="component" value="Unplaced"/>
</dbReference>
<dbReference type="PROSITE" id="PS50262">
    <property type="entry name" value="G_PROTEIN_RECEP_F1_2"/>
    <property type="match status" value="1"/>
</dbReference>
<dbReference type="GO" id="GO:0016020">
    <property type="term" value="C:membrane"/>
    <property type="evidence" value="ECO:0007669"/>
    <property type="project" value="UniProtKB-SubCell"/>
</dbReference>
<keyword evidence="11" id="KW-1185">Reference proteome</keyword>
<dbReference type="InterPro" id="IPR000276">
    <property type="entry name" value="GPCR_Rhodpsn"/>
</dbReference>
<feature type="transmembrane region" description="Helical" evidence="9">
    <location>
        <begin position="38"/>
        <end position="60"/>
    </location>
</feature>
<feature type="transmembrane region" description="Helical" evidence="9">
    <location>
        <begin position="80"/>
        <end position="103"/>
    </location>
</feature>
<dbReference type="WBParaSite" id="nRc.2.0.1.t19168-RA">
    <property type="protein sequence ID" value="nRc.2.0.1.t19168-RA"/>
    <property type="gene ID" value="nRc.2.0.1.g19168"/>
</dbReference>
<comment type="subcellular location">
    <subcellularLocation>
        <location evidence="2">Membrane</location>
    </subcellularLocation>
</comment>
<dbReference type="CDD" id="cd00637">
    <property type="entry name" value="7tm_classA_rhodopsin-like"/>
    <property type="match status" value="1"/>
</dbReference>
<dbReference type="InterPro" id="IPR002120">
    <property type="entry name" value="TRH_rcpt_1"/>
</dbReference>
<dbReference type="SUPFAM" id="SSF81321">
    <property type="entry name" value="Family A G protein-coupled receptor-like"/>
    <property type="match status" value="1"/>
</dbReference>
<name>A0A915IZN9_ROMCU</name>
<keyword evidence="5 9" id="KW-1133">Transmembrane helix</keyword>
<comment type="function">
    <text evidence="1">Receptor for thyrotropin-releasing hormone (TRH). Upon ligand binding, this G-protein-coupled receptor triggers activation of the phosphatidylinositol (IP3)-calcium-protein kinase C (PKC) pathway.</text>
</comment>
<dbReference type="PANTHER" id="PTHR46061">
    <property type="entry name" value="THYROTROPIN-RELEASING HORMONE RECEPTOR"/>
    <property type="match status" value="1"/>
</dbReference>
<feature type="domain" description="G-protein coupled receptors family 1 profile" evidence="10">
    <location>
        <begin position="1"/>
        <end position="226"/>
    </location>
</feature>
<accession>A0A915IZN9</accession>
<evidence type="ECO:0000256" key="6">
    <source>
        <dbReference type="ARBA" id="ARBA00023136"/>
    </source>
</evidence>
<feature type="region of interest" description="Disordered" evidence="8">
    <location>
        <begin position="329"/>
        <end position="350"/>
    </location>
</feature>
<evidence type="ECO:0000256" key="7">
    <source>
        <dbReference type="ARBA" id="ARBA00032251"/>
    </source>
</evidence>
<keyword evidence="6 9" id="KW-0472">Membrane</keyword>
<evidence type="ECO:0000256" key="2">
    <source>
        <dbReference type="ARBA" id="ARBA00004370"/>
    </source>
</evidence>
<evidence type="ECO:0000259" key="10">
    <source>
        <dbReference type="PROSITE" id="PS50262"/>
    </source>
</evidence>
<evidence type="ECO:0000256" key="1">
    <source>
        <dbReference type="ARBA" id="ARBA00004100"/>
    </source>
</evidence>
<dbReference type="AlphaFoldDB" id="A0A915IZN9"/>
<evidence type="ECO:0000256" key="9">
    <source>
        <dbReference type="SAM" id="Phobius"/>
    </source>
</evidence>
<evidence type="ECO:0000313" key="11">
    <source>
        <dbReference type="Proteomes" id="UP000887565"/>
    </source>
</evidence>
<sequence>MRNIAIPIQHSTFCLYRFLAIAVPFKVHILCTMTKMKLWLATLWICGLIYAMPYFIYHRIEWVPDRPDFHRCRFRAPPEIIFYKSFECLIFYFLPLLIITLLYSRMVQILWWSSNRKTLIFMDGDGLSQNKKKIPRPVKSGGGRKCILTSSTNDSSFNLTAENLRSRKNVIKMLISCVLIYFICYSPIQAIFIATFFHVKVETSFVINLILHCLAYGCSAANPLLYSIFCKKFRDKFHFLLNYWKTAKNAAERSESASNRSTSGIAAEVDGVETLCGNNRKCLVVSLSPKGSSSRSRLEECQLLTDLHEPNTSQFNLSGSYGAIFRNAGAEDESNRRSRPRVSFGILPKK</sequence>
<evidence type="ECO:0000256" key="5">
    <source>
        <dbReference type="ARBA" id="ARBA00022989"/>
    </source>
</evidence>